<dbReference type="InterPro" id="IPR044861">
    <property type="entry name" value="IPNS-like_FE2OG_OXY"/>
</dbReference>
<dbReference type="InterPro" id="IPR005123">
    <property type="entry name" value="Oxoglu/Fe-dep_dioxygenase_dom"/>
</dbReference>
<comment type="caution">
    <text evidence="7">The sequence shown here is derived from an EMBL/GenBank/DDBJ whole genome shotgun (WGS) entry which is preliminary data.</text>
</comment>
<sequence>MTAMAMSTYDADYDRANEVKLFDESKKGVKGLVDSGLTTIPRFFIYPPETLSDLKPDSHTRPESISIPIIDLSGSRSAIVDQISRAAREFGFFQIINHGIALETIERTISAIKAFHEQPTEIKAPFYRREVRNCVRYFSNIDLYHSEAASWRDTLHVMLGSNPPAAGGLPEICREEVLDWDREVEVLGGKLMGLMSEGLGLSTERLKEYTCLEGKAMVGQYYPNCPQPDLTMGNGSHTDPGVFTVLIQDQTGGLQVKYGGLWVDVKPVRGAIVVNVGDLLQIMTNDEYKSVFHRVLANSSGQPRVSVAVFPQPGKREELYGPLPELVSPNKPALYKQFMYLEYMRKFFSKQIDGKTLLSQYKL</sequence>
<proteinExistence type="inferred from homology"/>
<evidence type="ECO:0000313" key="8">
    <source>
        <dbReference type="Proteomes" id="UP000796880"/>
    </source>
</evidence>
<dbReference type="InterPro" id="IPR026992">
    <property type="entry name" value="DIOX_N"/>
</dbReference>
<dbReference type="AlphaFoldDB" id="A0A8K0DJC2"/>
<keyword evidence="2 5" id="KW-0479">Metal-binding</keyword>
<dbReference type="Proteomes" id="UP000796880">
    <property type="component" value="Unassembled WGS sequence"/>
</dbReference>
<protein>
    <recommendedName>
        <fullName evidence="6">Fe2OG dioxygenase domain-containing protein</fullName>
    </recommendedName>
</protein>
<comment type="similarity">
    <text evidence="1 5">Belongs to the iron/ascorbate-dependent oxidoreductase family.</text>
</comment>
<accession>A0A8K0DJC2</accession>
<keyword evidence="4 5" id="KW-0408">Iron</keyword>
<dbReference type="PANTHER" id="PTHR10209:SF751">
    <property type="entry name" value="OS06G0255100 PROTEIN"/>
    <property type="match status" value="1"/>
</dbReference>
<dbReference type="Gene3D" id="2.60.120.330">
    <property type="entry name" value="B-lactam Antibiotic, Isopenicillin N Synthase, Chain"/>
    <property type="match status" value="1"/>
</dbReference>
<evidence type="ECO:0000256" key="1">
    <source>
        <dbReference type="ARBA" id="ARBA00008056"/>
    </source>
</evidence>
<keyword evidence="3 5" id="KW-0560">Oxidoreductase</keyword>
<evidence type="ECO:0000313" key="7">
    <source>
        <dbReference type="EMBL" id="KAF3432122.1"/>
    </source>
</evidence>
<dbReference type="OrthoDB" id="288590at2759"/>
<dbReference type="FunFam" id="2.60.120.330:FF:000026">
    <property type="entry name" value="DIBOA-glucoside dioxygenase BX6"/>
    <property type="match status" value="1"/>
</dbReference>
<gene>
    <name evidence="7" type="ORF">FNV43_RR26861</name>
</gene>
<dbReference type="EMBL" id="VOIH02000012">
    <property type="protein sequence ID" value="KAF3432122.1"/>
    <property type="molecule type" value="Genomic_DNA"/>
</dbReference>
<organism evidence="7 8">
    <name type="scientific">Rhamnella rubrinervis</name>
    <dbReference type="NCBI Taxonomy" id="2594499"/>
    <lineage>
        <taxon>Eukaryota</taxon>
        <taxon>Viridiplantae</taxon>
        <taxon>Streptophyta</taxon>
        <taxon>Embryophyta</taxon>
        <taxon>Tracheophyta</taxon>
        <taxon>Spermatophyta</taxon>
        <taxon>Magnoliopsida</taxon>
        <taxon>eudicotyledons</taxon>
        <taxon>Gunneridae</taxon>
        <taxon>Pentapetalae</taxon>
        <taxon>rosids</taxon>
        <taxon>fabids</taxon>
        <taxon>Rosales</taxon>
        <taxon>Rhamnaceae</taxon>
        <taxon>rhamnoid group</taxon>
        <taxon>Rhamneae</taxon>
        <taxon>Rhamnella</taxon>
    </lineage>
</organism>
<evidence type="ECO:0000256" key="4">
    <source>
        <dbReference type="ARBA" id="ARBA00023004"/>
    </source>
</evidence>
<dbReference type="SUPFAM" id="SSF51197">
    <property type="entry name" value="Clavaminate synthase-like"/>
    <property type="match status" value="1"/>
</dbReference>
<dbReference type="InterPro" id="IPR027443">
    <property type="entry name" value="IPNS-like_sf"/>
</dbReference>
<dbReference type="GO" id="GO:0051213">
    <property type="term" value="F:dioxygenase activity"/>
    <property type="evidence" value="ECO:0007669"/>
    <property type="project" value="UniProtKB-ARBA"/>
</dbReference>
<dbReference type="Pfam" id="PF14226">
    <property type="entry name" value="DIOX_N"/>
    <property type="match status" value="1"/>
</dbReference>
<name>A0A8K0DJC2_9ROSA</name>
<dbReference type="Pfam" id="PF03171">
    <property type="entry name" value="2OG-FeII_Oxy"/>
    <property type="match status" value="1"/>
</dbReference>
<dbReference type="GO" id="GO:0046872">
    <property type="term" value="F:metal ion binding"/>
    <property type="evidence" value="ECO:0007669"/>
    <property type="project" value="UniProtKB-KW"/>
</dbReference>
<evidence type="ECO:0000256" key="5">
    <source>
        <dbReference type="RuleBase" id="RU003682"/>
    </source>
</evidence>
<evidence type="ECO:0000259" key="6">
    <source>
        <dbReference type="PROSITE" id="PS51471"/>
    </source>
</evidence>
<evidence type="ECO:0000256" key="2">
    <source>
        <dbReference type="ARBA" id="ARBA00022723"/>
    </source>
</evidence>
<evidence type="ECO:0000256" key="3">
    <source>
        <dbReference type="ARBA" id="ARBA00023002"/>
    </source>
</evidence>
<dbReference type="PROSITE" id="PS51471">
    <property type="entry name" value="FE2OG_OXY"/>
    <property type="match status" value="1"/>
</dbReference>
<feature type="domain" description="Fe2OG dioxygenase" evidence="6">
    <location>
        <begin position="207"/>
        <end position="313"/>
    </location>
</feature>
<dbReference type="PANTHER" id="PTHR10209">
    <property type="entry name" value="OXIDOREDUCTASE, 2OG-FE II OXYGENASE FAMILY PROTEIN"/>
    <property type="match status" value="1"/>
</dbReference>
<reference evidence="7" key="1">
    <citation type="submission" date="2020-03" db="EMBL/GenBank/DDBJ databases">
        <title>A high-quality chromosome-level genome assembly of a woody plant with both climbing and erect habits, Rhamnella rubrinervis.</title>
        <authorList>
            <person name="Lu Z."/>
            <person name="Yang Y."/>
            <person name="Zhu X."/>
            <person name="Sun Y."/>
        </authorList>
    </citation>
    <scope>NUCLEOTIDE SEQUENCE</scope>
    <source>
        <strain evidence="7">BYM</strain>
        <tissue evidence="7">Leaf</tissue>
    </source>
</reference>
<keyword evidence="8" id="KW-1185">Reference proteome</keyword>